<evidence type="ECO:0000313" key="3">
    <source>
        <dbReference type="Proteomes" id="UP000077115"/>
    </source>
</evidence>
<evidence type="ECO:0000313" key="2">
    <source>
        <dbReference type="EMBL" id="OAJ42895.1"/>
    </source>
</evidence>
<feature type="region of interest" description="Disordered" evidence="1">
    <location>
        <begin position="60"/>
        <end position="87"/>
    </location>
</feature>
<feature type="region of interest" description="Disordered" evidence="1">
    <location>
        <begin position="1"/>
        <end position="26"/>
    </location>
</feature>
<reference evidence="2 3" key="1">
    <citation type="submission" date="2006-10" db="EMBL/GenBank/DDBJ databases">
        <title>The Genome Sequence of Batrachochytrium dendrobatidis JEL423.</title>
        <authorList>
            <consortium name="The Broad Institute Genome Sequencing Platform"/>
            <person name="Birren B."/>
            <person name="Lander E."/>
            <person name="Galagan J."/>
            <person name="Cuomo C."/>
            <person name="Devon K."/>
            <person name="Jaffe D."/>
            <person name="Butler J."/>
            <person name="Alvarez P."/>
            <person name="Gnerre S."/>
            <person name="Grabherr M."/>
            <person name="Kleber M."/>
            <person name="Mauceli E."/>
            <person name="Brockman W."/>
            <person name="Young S."/>
            <person name="LaButti K."/>
            <person name="Sykes S."/>
            <person name="DeCaprio D."/>
            <person name="Crawford M."/>
            <person name="Koehrsen M."/>
            <person name="Engels R."/>
            <person name="Montgomery P."/>
            <person name="Pearson M."/>
            <person name="Howarth C."/>
            <person name="Larson L."/>
            <person name="White J."/>
            <person name="O'Leary S."/>
            <person name="Kodira C."/>
            <person name="Zeng Q."/>
            <person name="Yandava C."/>
            <person name="Alvarado L."/>
            <person name="Longcore J."/>
            <person name="James T."/>
        </authorList>
    </citation>
    <scope>NUCLEOTIDE SEQUENCE [LARGE SCALE GENOMIC DNA]</scope>
    <source>
        <strain evidence="2 3">JEL423</strain>
    </source>
</reference>
<feature type="compositionally biased region" description="Basic and acidic residues" evidence="1">
    <location>
        <begin position="60"/>
        <end position="80"/>
    </location>
</feature>
<dbReference type="Proteomes" id="UP000077115">
    <property type="component" value="Unassembled WGS sequence"/>
</dbReference>
<dbReference type="VEuPathDB" id="FungiDB:BDEG_26287"/>
<reference evidence="2 3" key="2">
    <citation type="submission" date="2016-05" db="EMBL/GenBank/DDBJ databases">
        <title>Lineage-specific infection strategies underlie the spectrum of fungal disease in amphibians.</title>
        <authorList>
            <person name="Cuomo C.A."/>
            <person name="Farrer R.A."/>
            <person name="James T."/>
            <person name="Longcore J."/>
            <person name="Birren B."/>
        </authorList>
    </citation>
    <scope>NUCLEOTIDE SEQUENCE [LARGE SCALE GENOMIC DNA]</scope>
    <source>
        <strain evidence="2 3">JEL423</strain>
    </source>
</reference>
<dbReference type="EMBL" id="DS022308">
    <property type="protein sequence ID" value="OAJ42895.1"/>
    <property type="molecule type" value="Genomic_DNA"/>
</dbReference>
<evidence type="ECO:0000256" key="1">
    <source>
        <dbReference type="SAM" id="MobiDB-lite"/>
    </source>
</evidence>
<feature type="compositionally biased region" description="Polar residues" evidence="1">
    <location>
        <begin position="13"/>
        <end position="26"/>
    </location>
</feature>
<sequence length="87" mass="10278">MILRNQGIKRTQGLEQSNRVNGNGYSYSLVDNNDQELKKTFKYYQLKEIEALDVFTNEPAVERERPMSNKERRNKRELARIGKNSRT</sequence>
<gene>
    <name evidence="2" type="ORF">BDEG_26287</name>
</gene>
<organism evidence="2 3">
    <name type="scientific">Batrachochytrium dendrobatidis (strain JEL423)</name>
    <dbReference type="NCBI Taxonomy" id="403673"/>
    <lineage>
        <taxon>Eukaryota</taxon>
        <taxon>Fungi</taxon>
        <taxon>Fungi incertae sedis</taxon>
        <taxon>Chytridiomycota</taxon>
        <taxon>Chytridiomycota incertae sedis</taxon>
        <taxon>Chytridiomycetes</taxon>
        <taxon>Rhizophydiales</taxon>
        <taxon>Rhizophydiales incertae sedis</taxon>
        <taxon>Batrachochytrium</taxon>
    </lineage>
</organism>
<protein>
    <submittedName>
        <fullName evidence="2">Uncharacterized protein</fullName>
    </submittedName>
</protein>
<dbReference type="AlphaFoldDB" id="A0A177WTE3"/>
<name>A0A177WTE3_BATDL</name>
<proteinExistence type="predicted"/>
<accession>A0A177WTE3</accession>